<keyword evidence="13" id="KW-1185">Reference proteome</keyword>
<dbReference type="AlphaFoldDB" id="A0AAW1CNF7"/>
<comment type="caution">
    <text evidence="12">The sequence shown here is derived from an EMBL/GenBank/DDBJ whole genome shotgun (WGS) entry which is preliminary data.</text>
</comment>
<keyword evidence="5 11" id="KW-0812">Transmembrane</keyword>
<dbReference type="Pfam" id="PF03189">
    <property type="entry name" value="Otopetrin"/>
    <property type="match status" value="1"/>
</dbReference>
<dbReference type="GO" id="GO:0015252">
    <property type="term" value="F:proton channel activity"/>
    <property type="evidence" value="ECO:0007669"/>
    <property type="project" value="InterPro"/>
</dbReference>
<dbReference type="PANTHER" id="PTHR21522:SF32">
    <property type="entry name" value="OTOPETRIN-2"/>
    <property type="match status" value="1"/>
</dbReference>
<keyword evidence="7 11" id="KW-1133">Transmembrane helix</keyword>
<dbReference type="PANTHER" id="PTHR21522">
    <property type="entry name" value="PROTON CHANNEL OTOP"/>
    <property type="match status" value="1"/>
</dbReference>
<evidence type="ECO:0000313" key="12">
    <source>
        <dbReference type="EMBL" id="KAK9497805.1"/>
    </source>
</evidence>
<feature type="transmembrane region" description="Helical" evidence="11">
    <location>
        <begin position="368"/>
        <end position="391"/>
    </location>
</feature>
<evidence type="ECO:0000313" key="13">
    <source>
        <dbReference type="Proteomes" id="UP001461498"/>
    </source>
</evidence>
<feature type="transmembrane region" description="Helical" evidence="11">
    <location>
        <begin position="186"/>
        <end position="208"/>
    </location>
</feature>
<gene>
    <name evidence="12" type="ORF">O3M35_003727</name>
</gene>
<sequence>MLNHFCAFSSVWIVLSSIYGSILVVLMLSFSLIEVLDNNVPILSLQGWYLLYLYVGSMAVIISIYVWLLINSCSSTPEARVSSTEFPQTRDVDVISFTSRFDSLRRLHISTKESSYCSFYLRFAAAAFGIGALVFNGLETALHSLMEHSCITELMFVHPILHGFFTFLQMHFLFLNSQVVVEKFGYIARFGFMHLASTNLALWIRLIIWESGLEFVYYIYLTMTENLPRSDVSYWPISQTHIKQVVKLHNCLSSNKLGQIWSSSMPFLYPFIAQFSIIAASVTYMMGKKIGIDNKNTRSNKIPNKFDLKGNSSRHDACDHDLCRKCEFDFNGSCKGLVLGIILIIIVAVIIIFVVVGKENDFCQYTLYIITSSTISALLLTNIIISITALIKIRRLYMTGRSLCDLDDNLSTLSLAGIQLYSVFSMLVAVYSLYDENVAISESNQLQYKLLLLLSVLQLIQSTIQSALIQEATRRSARPTRTSLIIRPAKQILTFLFCTNISLWALDTFVTQNWIVQELQLRYIGVLGWGVISRITLPLIMFYRFHSAALILQILQSAYNPCSFNPSMFL</sequence>
<feature type="transmembrane region" description="Helical" evidence="11">
    <location>
        <begin position="48"/>
        <end position="70"/>
    </location>
</feature>
<evidence type="ECO:0000256" key="10">
    <source>
        <dbReference type="ARBA" id="ARBA00023303"/>
    </source>
</evidence>
<evidence type="ECO:0000256" key="4">
    <source>
        <dbReference type="ARBA" id="ARBA00022475"/>
    </source>
</evidence>
<dbReference type="EMBL" id="JAPXFL010000013">
    <property type="protein sequence ID" value="KAK9497805.1"/>
    <property type="molecule type" value="Genomic_DNA"/>
</dbReference>
<evidence type="ECO:0000256" key="3">
    <source>
        <dbReference type="ARBA" id="ARBA00022448"/>
    </source>
</evidence>
<evidence type="ECO:0000256" key="9">
    <source>
        <dbReference type="ARBA" id="ARBA00023136"/>
    </source>
</evidence>
<keyword evidence="10" id="KW-0407">Ion channel</keyword>
<proteinExistence type="inferred from homology"/>
<comment type="similarity">
    <text evidence="2">Belongs to the otopetrin family.</text>
</comment>
<name>A0AAW1CNF7_9HEMI</name>
<dbReference type="GO" id="GO:0005886">
    <property type="term" value="C:plasma membrane"/>
    <property type="evidence" value="ECO:0007669"/>
    <property type="project" value="UniProtKB-SubCell"/>
</dbReference>
<keyword evidence="4" id="KW-1003">Cell membrane</keyword>
<feature type="transmembrane region" description="Helical" evidence="11">
    <location>
        <begin position="115"/>
        <end position="135"/>
    </location>
</feature>
<evidence type="ECO:0000256" key="7">
    <source>
        <dbReference type="ARBA" id="ARBA00022989"/>
    </source>
</evidence>
<feature type="transmembrane region" description="Helical" evidence="11">
    <location>
        <begin position="12"/>
        <end position="36"/>
    </location>
</feature>
<feature type="transmembrane region" description="Helical" evidence="11">
    <location>
        <begin position="337"/>
        <end position="356"/>
    </location>
</feature>
<feature type="transmembrane region" description="Helical" evidence="11">
    <location>
        <begin position="489"/>
        <end position="506"/>
    </location>
</feature>
<evidence type="ECO:0000256" key="6">
    <source>
        <dbReference type="ARBA" id="ARBA00022781"/>
    </source>
</evidence>
<feature type="transmembrane region" description="Helical" evidence="11">
    <location>
        <begin position="155"/>
        <end position="174"/>
    </location>
</feature>
<accession>A0AAW1CNF7</accession>
<evidence type="ECO:0000256" key="8">
    <source>
        <dbReference type="ARBA" id="ARBA00023065"/>
    </source>
</evidence>
<evidence type="ECO:0000256" key="1">
    <source>
        <dbReference type="ARBA" id="ARBA00004651"/>
    </source>
</evidence>
<feature type="transmembrane region" description="Helical" evidence="11">
    <location>
        <begin position="526"/>
        <end position="545"/>
    </location>
</feature>
<evidence type="ECO:0000256" key="5">
    <source>
        <dbReference type="ARBA" id="ARBA00022692"/>
    </source>
</evidence>
<organism evidence="12 13">
    <name type="scientific">Rhynocoris fuscipes</name>
    <dbReference type="NCBI Taxonomy" id="488301"/>
    <lineage>
        <taxon>Eukaryota</taxon>
        <taxon>Metazoa</taxon>
        <taxon>Ecdysozoa</taxon>
        <taxon>Arthropoda</taxon>
        <taxon>Hexapoda</taxon>
        <taxon>Insecta</taxon>
        <taxon>Pterygota</taxon>
        <taxon>Neoptera</taxon>
        <taxon>Paraneoptera</taxon>
        <taxon>Hemiptera</taxon>
        <taxon>Heteroptera</taxon>
        <taxon>Panheteroptera</taxon>
        <taxon>Cimicomorpha</taxon>
        <taxon>Reduviidae</taxon>
        <taxon>Harpactorinae</taxon>
        <taxon>Harpactorini</taxon>
        <taxon>Rhynocoris</taxon>
    </lineage>
</organism>
<protein>
    <submittedName>
        <fullName evidence="12">Uncharacterized protein</fullName>
    </submittedName>
</protein>
<keyword evidence="9 11" id="KW-0472">Membrane</keyword>
<feature type="transmembrane region" description="Helical" evidence="11">
    <location>
        <begin position="267"/>
        <end position="286"/>
    </location>
</feature>
<keyword evidence="3" id="KW-0813">Transport</keyword>
<comment type="subcellular location">
    <subcellularLocation>
        <location evidence="1">Cell membrane</location>
        <topology evidence="1">Multi-pass membrane protein</topology>
    </subcellularLocation>
</comment>
<keyword evidence="6" id="KW-0375">Hydrogen ion transport</keyword>
<reference evidence="12 13" key="1">
    <citation type="submission" date="2022-12" db="EMBL/GenBank/DDBJ databases">
        <title>Chromosome-level genome assembly of true bugs.</title>
        <authorList>
            <person name="Ma L."/>
            <person name="Li H."/>
        </authorList>
    </citation>
    <scope>NUCLEOTIDE SEQUENCE [LARGE SCALE GENOMIC DNA]</scope>
    <source>
        <strain evidence="12">Lab_2022b</strain>
    </source>
</reference>
<dbReference type="InterPro" id="IPR004878">
    <property type="entry name" value="Otopetrin"/>
</dbReference>
<evidence type="ECO:0000256" key="11">
    <source>
        <dbReference type="SAM" id="Phobius"/>
    </source>
</evidence>
<keyword evidence="8" id="KW-0406">Ion transport</keyword>
<evidence type="ECO:0000256" key="2">
    <source>
        <dbReference type="ARBA" id="ARBA00006513"/>
    </source>
</evidence>
<dbReference type="Proteomes" id="UP001461498">
    <property type="component" value="Unassembled WGS sequence"/>
</dbReference>